<comment type="similarity">
    <text evidence="1">Belongs to the AHA1 family.</text>
</comment>
<dbReference type="Pfam" id="PF08327">
    <property type="entry name" value="AHSA1"/>
    <property type="match status" value="1"/>
</dbReference>
<organism evidence="3 4">
    <name type="scientific">Spirosoma endbachense</name>
    <dbReference type="NCBI Taxonomy" id="2666025"/>
    <lineage>
        <taxon>Bacteria</taxon>
        <taxon>Pseudomonadati</taxon>
        <taxon>Bacteroidota</taxon>
        <taxon>Cytophagia</taxon>
        <taxon>Cytophagales</taxon>
        <taxon>Cytophagaceae</taxon>
        <taxon>Spirosoma</taxon>
    </lineage>
</organism>
<dbReference type="InterPro" id="IPR013538">
    <property type="entry name" value="ASHA1/2-like_C"/>
</dbReference>
<evidence type="ECO:0000256" key="1">
    <source>
        <dbReference type="ARBA" id="ARBA00006817"/>
    </source>
</evidence>
<gene>
    <name evidence="3" type="ORF">GJR95_22020</name>
</gene>
<dbReference type="Proteomes" id="UP000464577">
    <property type="component" value="Chromosome"/>
</dbReference>
<evidence type="ECO:0000259" key="2">
    <source>
        <dbReference type="Pfam" id="PF08327"/>
    </source>
</evidence>
<evidence type="ECO:0000313" key="4">
    <source>
        <dbReference type="Proteomes" id="UP000464577"/>
    </source>
</evidence>
<dbReference type="EMBL" id="CP045997">
    <property type="protein sequence ID" value="QHV97515.1"/>
    <property type="molecule type" value="Genomic_DNA"/>
</dbReference>
<sequence length="163" mass="18906">MARKTKIDAEDGKQEIVITREFNLPLELLFRAYVEPEIVEQWMGTKVLKLDNKKHGSWQFETTDAQGNIVFRANGVIHEFSPNQKITRTFEMENTPFPAQLEFLEFEKLTDDTSKLTIHVVYKTVALRDQLLQLPFAQGINMAHNRLQDVVSNLTITQNDKEK</sequence>
<dbReference type="Gene3D" id="3.30.530.20">
    <property type="match status" value="1"/>
</dbReference>
<dbReference type="AlphaFoldDB" id="A0A6P1VXM7"/>
<name>A0A6P1VXM7_9BACT</name>
<dbReference type="SUPFAM" id="SSF55961">
    <property type="entry name" value="Bet v1-like"/>
    <property type="match status" value="1"/>
</dbReference>
<keyword evidence="4" id="KW-1185">Reference proteome</keyword>
<protein>
    <submittedName>
        <fullName evidence="3">ATPase</fullName>
    </submittedName>
</protein>
<dbReference type="RefSeq" id="WP_162387925.1">
    <property type="nucleotide sequence ID" value="NZ_CP045997.1"/>
</dbReference>
<feature type="domain" description="Activator of Hsp90 ATPase homologue 1/2-like C-terminal" evidence="2">
    <location>
        <begin position="24"/>
        <end position="151"/>
    </location>
</feature>
<accession>A0A6P1VXM7</accession>
<evidence type="ECO:0000313" key="3">
    <source>
        <dbReference type="EMBL" id="QHV97515.1"/>
    </source>
</evidence>
<reference evidence="3 4" key="1">
    <citation type="submission" date="2019-11" db="EMBL/GenBank/DDBJ databases">
        <title>Spirosoma endbachense sp. nov., isolated from a natural salt meadow.</title>
        <authorList>
            <person name="Rojas J."/>
            <person name="Ambika Manirajan B."/>
            <person name="Ratering S."/>
            <person name="Suarez C."/>
            <person name="Geissler-Plaum R."/>
            <person name="Schnell S."/>
        </authorList>
    </citation>
    <scope>NUCLEOTIDE SEQUENCE [LARGE SCALE GENOMIC DNA]</scope>
    <source>
        <strain evidence="3 4">I-24</strain>
    </source>
</reference>
<dbReference type="KEGG" id="senf:GJR95_22020"/>
<proteinExistence type="inferred from homology"/>
<dbReference type="InterPro" id="IPR023393">
    <property type="entry name" value="START-like_dom_sf"/>
</dbReference>